<dbReference type="InterPro" id="IPR029787">
    <property type="entry name" value="Nucleotide_cyclase"/>
</dbReference>
<dbReference type="AlphaFoldDB" id="A0A0J7XYJ8"/>
<gene>
    <name evidence="2" type="ORF">V474_13720</name>
</gene>
<dbReference type="Gene3D" id="3.30.450.20">
    <property type="entry name" value="PAS domain"/>
    <property type="match status" value="1"/>
</dbReference>
<protein>
    <recommendedName>
        <fullName evidence="1">GGDEF domain-containing protein</fullName>
    </recommendedName>
</protein>
<accession>A0A0J7XYJ8</accession>
<feature type="domain" description="GGDEF" evidence="1">
    <location>
        <begin position="273"/>
        <end position="349"/>
    </location>
</feature>
<evidence type="ECO:0000259" key="1">
    <source>
        <dbReference type="PROSITE" id="PS50887"/>
    </source>
</evidence>
<sequence>MEVDDAGRAAPVASSPPHGFSSFNLARSGVFDVEWSASPDGADKYRLPTAVVDALPEMPGALLFVPAPVEHAPRSGLLLLWTQPAVPTPLVEHVRLLASSVASTLAARREAVRQVAMRDQFNDLLESVPSGIVLFDGDGQSAMINERAAALLACSSGSHRASDLAAPMRALRQRCDNHAELETTYAAQVGNVHYAAIHHWVLGDRTYEVDTHPVSGDGQHGRIWLFTDVTAELRIAAKLRGLAQSDPLTGLPNRRHFEEHSIQILTAAGAAARIVALLMVDVDHFKRINDTHGHPVGDAVLKAVAGRCNDVLRDGDLFARFGGEEFIGMLTIATENEVAVVAERLRCNR</sequence>
<evidence type="ECO:0000313" key="3">
    <source>
        <dbReference type="Proteomes" id="UP000052268"/>
    </source>
</evidence>
<dbReference type="Pfam" id="PF00990">
    <property type="entry name" value="GGDEF"/>
    <property type="match status" value="1"/>
</dbReference>
<dbReference type="SUPFAM" id="SSF55073">
    <property type="entry name" value="Nucleotide cyclase"/>
    <property type="match status" value="1"/>
</dbReference>
<dbReference type="PROSITE" id="PS50887">
    <property type="entry name" value="GGDEF"/>
    <property type="match status" value="1"/>
</dbReference>
<dbReference type="Gene3D" id="3.30.70.270">
    <property type="match status" value="1"/>
</dbReference>
<comment type="caution">
    <text evidence="2">The sequence shown here is derived from an EMBL/GenBank/DDBJ whole genome shotgun (WGS) entry which is preliminary data.</text>
</comment>
<dbReference type="InterPro" id="IPR000160">
    <property type="entry name" value="GGDEF_dom"/>
</dbReference>
<dbReference type="Proteomes" id="UP000052268">
    <property type="component" value="Unassembled WGS sequence"/>
</dbReference>
<keyword evidence="3" id="KW-1185">Reference proteome</keyword>
<evidence type="ECO:0000313" key="2">
    <source>
        <dbReference type="EMBL" id="KMS56609.1"/>
    </source>
</evidence>
<name>A0A0J7XYJ8_9SPHN</name>
<dbReference type="InterPro" id="IPR035965">
    <property type="entry name" value="PAS-like_dom_sf"/>
</dbReference>
<dbReference type="InterPro" id="IPR052155">
    <property type="entry name" value="Biofilm_reg_signaling"/>
</dbReference>
<dbReference type="EMBL" id="JACU01000004">
    <property type="protein sequence ID" value="KMS56609.1"/>
    <property type="molecule type" value="Genomic_DNA"/>
</dbReference>
<organism evidence="2 3">
    <name type="scientific">Novosphingobium barchaimii LL02</name>
    <dbReference type="NCBI Taxonomy" id="1114963"/>
    <lineage>
        <taxon>Bacteria</taxon>
        <taxon>Pseudomonadati</taxon>
        <taxon>Pseudomonadota</taxon>
        <taxon>Alphaproteobacteria</taxon>
        <taxon>Sphingomonadales</taxon>
        <taxon>Sphingomonadaceae</taxon>
        <taxon>Novosphingobium</taxon>
    </lineage>
</organism>
<proteinExistence type="predicted"/>
<dbReference type="CDD" id="cd01949">
    <property type="entry name" value="GGDEF"/>
    <property type="match status" value="1"/>
</dbReference>
<dbReference type="PANTHER" id="PTHR44757">
    <property type="entry name" value="DIGUANYLATE CYCLASE DGCP"/>
    <property type="match status" value="1"/>
</dbReference>
<reference evidence="2 3" key="1">
    <citation type="journal article" date="2015" name="G3 (Bethesda)">
        <title>Insights into Ongoing Evolution of the Hexachlorocyclohexane Catabolic Pathway from Comparative Genomics of Ten Sphingomonadaceae Strains.</title>
        <authorList>
            <person name="Pearce S.L."/>
            <person name="Oakeshott J.G."/>
            <person name="Pandey G."/>
        </authorList>
    </citation>
    <scope>NUCLEOTIDE SEQUENCE [LARGE SCALE GENOMIC DNA]</scope>
    <source>
        <strain evidence="2 3">LL02</strain>
    </source>
</reference>
<dbReference type="PANTHER" id="PTHR44757:SF2">
    <property type="entry name" value="BIOFILM ARCHITECTURE MAINTENANCE PROTEIN MBAA"/>
    <property type="match status" value="1"/>
</dbReference>
<dbReference type="NCBIfam" id="TIGR00254">
    <property type="entry name" value="GGDEF"/>
    <property type="match status" value="1"/>
</dbReference>
<dbReference type="InterPro" id="IPR043128">
    <property type="entry name" value="Rev_trsase/Diguanyl_cyclase"/>
</dbReference>
<dbReference type="SMART" id="SM00267">
    <property type="entry name" value="GGDEF"/>
    <property type="match status" value="1"/>
</dbReference>
<dbReference type="PATRIC" id="fig|1114963.3.peg.1553"/>
<dbReference type="SUPFAM" id="SSF55785">
    <property type="entry name" value="PYP-like sensor domain (PAS domain)"/>
    <property type="match status" value="1"/>
</dbReference>